<reference evidence="1" key="1">
    <citation type="submission" date="2020-09" db="EMBL/GenBank/DDBJ databases">
        <authorList>
            <person name="Kikuchi T."/>
        </authorList>
    </citation>
    <scope>NUCLEOTIDE SEQUENCE</scope>
    <source>
        <strain evidence="1">SH1</strain>
    </source>
</reference>
<name>A0A811K6W9_9BILA</name>
<comment type="caution">
    <text evidence="1">The sequence shown here is derived from an EMBL/GenBank/DDBJ whole genome shotgun (WGS) entry which is preliminary data.</text>
</comment>
<evidence type="ECO:0000313" key="1">
    <source>
        <dbReference type="EMBL" id="CAD5211092.1"/>
    </source>
</evidence>
<dbReference type="InterPro" id="IPR019534">
    <property type="entry name" value="DUF2452"/>
</dbReference>
<dbReference type="EMBL" id="CAJFDH010000002">
    <property type="protein sequence ID" value="CAD5211092.1"/>
    <property type="molecule type" value="Genomic_DNA"/>
</dbReference>
<dbReference type="Pfam" id="PF10504">
    <property type="entry name" value="DUF2452"/>
    <property type="match status" value="1"/>
</dbReference>
<dbReference type="OrthoDB" id="9995764at2759"/>
<dbReference type="Proteomes" id="UP000783686">
    <property type="component" value="Unassembled WGS sequence"/>
</dbReference>
<sequence>MDRQNVKELIPFVPKNEASNVVSVDNVHRIHDANDPALLYNSLVAAKQTVRISANSKLTALGKQMDFLIKEANKVVEKAKRDEQLHNVPCNLRKIVGNVYYLYEKDTGSKFFSMLSPADWGEQAAKFLYVGAYRLEADHGFTCLEGDDAAEDTQEENDRFRQMVNRITY</sequence>
<gene>
    <name evidence="1" type="ORF">BOKJ2_LOCUS3521</name>
</gene>
<dbReference type="PANTHER" id="PTHR14553">
    <property type="entry name" value="UNCHARACTERIZED PROTEIN C1ORF50"/>
    <property type="match status" value="1"/>
</dbReference>
<dbReference type="PANTHER" id="PTHR14553:SF1">
    <property type="entry name" value="SIMILAR TO CHROMOSOME 1 OPEN READING FRAME 50"/>
    <property type="match status" value="1"/>
</dbReference>
<evidence type="ECO:0000313" key="2">
    <source>
        <dbReference type="Proteomes" id="UP000614601"/>
    </source>
</evidence>
<organism evidence="1 2">
    <name type="scientific">Bursaphelenchus okinawaensis</name>
    <dbReference type="NCBI Taxonomy" id="465554"/>
    <lineage>
        <taxon>Eukaryota</taxon>
        <taxon>Metazoa</taxon>
        <taxon>Ecdysozoa</taxon>
        <taxon>Nematoda</taxon>
        <taxon>Chromadorea</taxon>
        <taxon>Rhabditida</taxon>
        <taxon>Tylenchina</taxon>
        <taxon>Tylenchomorpha</taxon>
        <taxon>Aphelenchoidea</taxon>
        <taxon>Aphelenchoididae</taxon>
        <taxon>Bursaphelenchus</taxon>
    </lineage>
</organism>
<dbReference type="AlphaFoldDB" id="A0A811K6W9"/>
<protein>
    <submittedName>
        <fullName evidence="1">Uncharacterized protein</fullName>
    </submittedName>
</protein>
<keyword evidence="2" id="KW-1185">Reference proteome</keyword>
<dbReference type="EMBL" id="CAJFCW020000002">
    <property type="protein sequence ID" value="CAG9092667.1"/>
    <property type="molecule type" value="Genomic_DNA"/>
</dbReference>
<accession>A0A811K6W9</accession>
<proteinExistence type="predicted"/>
<dbReference type="Proteomes" id="UP000614601">
    <property type="component" value="Unassembled WGS sequence"/>
</dbReference>